<evidence type="ECO:0000256" key="1">
    <source>
        <dbReference type="SAM" id="MobiDB-lite"/>
    </source>
</evidence>
<dbReference type="Proteomes" id="UP000240988">
    <property type="component" value="Unassembled WGS sequence"/>
</dbReference>
<keyword evidence="3" id="KW-1185">Reference proteome</keyword>
<sequence length="56" mass="6234">MTAPDNDPVSRAHALEDIVDELDEKVAREREAEGVPGRRSEREHAPTRGSKNEPPD</sequence>
<protein>
    <submittedName>
        <fullName evidence="2">Uncharacterized protein</fullName>
    </submittedName>
</protein>
<accession>A0A2U3NYE3</accession>
<dbReference type="RefSeq" id="WP_245835977.1">
    <property type="nucleotide sequence ID" value="NZ_LT721901.1"/>
</dbReference>
<dbReference type="EMBL" id="FUFA01000005">
    <property type="protein sequence ID" value="SPM36529.1"/>
    <property type="molecule type" value="Genomic_DNA"/>
</dbReference>
<dbReference type="AlphaFoldDB" id="A0A2U3NYE3"/>
<evidence type="ECO:0000313" key="2">
    <source>
        <dbReference type="EMBL" id="SPM36529.1"/>
    </source>
</evidence>
<reference evidence="2 3" key="1">
    <citation type="submission" date="2017-01" db="EMBL/GenBank/DDBJ databases">
        <authorList>
            <consortium name="Urmite Genomes"/>
        </authorList>
    </citation>
    <scope>NUCLEOTIDE SEQUENCE [LARGE SCALE GENOMIC DNA]</scope>
    <source>
        <strain evidence="2 3">AB57</strain>
    </source>
</reference>
<proteinExistence type="predicted"/>
<name>A0A2U3NYE3_9MYCO</name>
<feature type="region of interest" description="Disordered" evidence="1">
    <location>
        <begin position="26"/>
        <end position="56"/>
    </location>
</feature>
<organism evidence="2 3">
    <name type="scientific">Mycobacterium rhizamassiliense</name>
    <dbReference type="NCBI Taxonomy" id="1841860"/>
    <lineage>
        <taxon>Bacteria</taxon>
        <taxon>Bacillati</taxon>
        <taxon>Actinomycetota</taxon>
        <taxon>Actinomycetes</taxon>
        <taxon>Mycobacteriales</taxon>
        <taxon>Mycobacteriaceae</taxon>
        <taxon>Mycobacterium</taxon>
    </lineage>
</organism>
<gene>
    <name evidence="2" type="ORF">MRAB57_4370</name>
</gene>
<evidence type="ECO:0000313" key="3">
    <source>
        <dbReference type="Proteomes" id="UP000240988"/>
    </source>
</evidence>